<reference evidence="1 2" key="1">
    <citation type="submission" date="2019-11" db="EMBL/GenBank/DDBJ databases">
        <authorList>
            <person name="Li X.-J."/>
            <person name="Feng X.-M."/>
        </authorList>
    </citation>
    <scope>NUCLEOTIDE SEQUENCE [LARGE SCALE GENOMIC DNA]</scope>
    <source>
        <strain evidence="1 2">XMNu-373</strain>
    </source>
</reference>
<evidence type="ECO:0000313" key="2">
    <source>
        <dbReference type="Proteomes" id="UP000460435"/>
    </source>
</evidence>
<organism evidence="1 2">
    <name type="scientific">Phytoactinopolyspora mesophila</name>
    <dbReference type="NCBI Taxonomy" id="2650750"/>
    <lineage>
        <taxon>Bacteria</taxon>
        <taxon>Bacillati</taxon>
        <taxon>Actinomycetota</taxon>
        <taxon>Actinomycetes</taxon>
        <taxon>Jiangellales</taxon>
        <taxon>Jiangellaceae</taxon>
        <taxon>Phytoactinopolyspora</taxon>
    </lineage>
</organism>
<accession>A0A7K3MDH9</accession>
<gene>
    <name evidence="1" type="ORF">F7O44_25605</name>
</gene>
<dbReference type="AlphaFoldDB" id="A0A7K3MDH9"/>
<dbReference type="EMBL" id="WLZY01000012">
    <property type="protein sequence ID" value="NDL60458.1"/>
    <property type="molecule type" value="Genomic_DNA"/>
</dbReference>
<name>A0A7K3MDH9_9ACTN</name>
<keyword evidence="2" id="KW-1185">Reference proteome</keyword>
<protein>
    <submittedName>
        <fullName evidence="1">Pyridoxamine 5'-phosphate oxidase family protein</fullName>
    </submittedName>
</protein>
<sequence>MSLDADLHQVIRSATAAELSWVGPDGRPDAAPATPLLLADQPVVALPYAYDQLARTIAKAPAVGLTLSDPRLTGANWKPLAVIARPRLIEDRDGAIFAEHLVTQELRKYPPARALIDSPMLRREHWWYVPRLLILIEPDSATAVTAVAARREPSDLLLSVTDGIDITIDTVRPEDTGTEQLRLTSLTGRALPDGAAALLGHDFSVPDFERWTSWLTRGQLSDGFLRVEERPERTTLEPTLTLWQRFRRQRQLERACRRGLNA</sequence>
<dbReference type="Gene3D" id="2.30.110.10">
    <property type="entry name" value="Electron Transport, Fmn-binding Protein, Chain A"/>
    <property type="match status" value="1"/>
</dbReference>
<dbReference type="SUPFAM" id="SSF50475">
    <property type="entry name" value="FMN-binding split barrel"/>
    <property type="match status" value="1"/>
</dbReference>
<comment type="caution">
    <text evidence="1">The sequence shown here is derived from an EMBL/GenBank/DDBJ whole genome shotgun (WGS) entry which is preliminary data.</text>
</comment>
<dbReference type="InterPro" id="IPR012349">
    <property type="entry name" value="Split_barrel_FMN-bd"/>
</dbReference>
<proteinExistence type="predicted"/>
<evidence type="ECO:0000313" key="1">
    <source>
        <dbReference type="EMBL" id="NDL60458.1"/>
    </source>
</evidence>
<dbReference type="Proteomes" id="UP000460435">
    <property type="component" value="Unassembled WGS sequence"/>
</dbReference>